<feature type="domain" description="Importin N-terminal" evidence="8">
    <location>
        <begin position="25"/>
        <end position="91"/>
    </location>
</feature>
<evidence type="ECO:0000313" key="9">
    <source>
        <dbReference type="EMBL" id="UKJ89630.1"/>
    </source>
</evidence>
<evidence type="ECO:0000256" key="6">
    <source>
        <dbReference type="ARBA" id="ARBA00022927"/>
    </source>
</evidence>
<reference evidence="9" key="1">
    <citation type="submission" date="2022-07" db="EMBL/GenBank/DDBJ databases">
        <title>Evaluation of T. orientalis genome assembly methods using nanopore sequencing and analysis of variation between genomes.</title>
        <authorList>
            <person name="Yam J."/>
            <person name="Micallef M.L."/>
            <person name="Liu M."/>
            <person name="Djordjevic S.P."/>
            <person name="Bogema D.R."/>
            <person name="Jenkins C."/>
        </authorList>
    </citation>
    <scope>NUCLEOTIDE SEQUENCE</scope>
    <source>
        <strain evidence="9">Fish Creek</strain>
    </source>
</reference>
<dbReference type="InterPro" id="IPR057947">
    <property type="entry name" value="TPR_XPO7/RBP17"/>
</dbReference>
<dbReference type="PROSITE" id="PS50166">
    <property type="entry name" value="IMPORTIN_B_NT"/>
    <property type="match status" value="1"/>
</dbReference>
<dbReference type="AlphaFoldDB" id="A0A976M6Z3"/>
<dbReference type="OrthoDB" id="244158at2759"/>
<dbReference type="GO" id="GO:0031267">
    <property type="term" value="F:small GTPase binding"/>
    <property type="evidence" value="ECO:0007669"/>
    <property type="project" value="InterPro"/>
</dbReference>
<evidence type="ECO:0000256" key="3">
    <source>
        <dbReference type="ARBA" id="ARBA00009466"/>
    </source>
</evidence>
<dbReference type="Pfam" id="PF03810">
    <property type="entry name" value="IBN_N"/>
    <property type="match status" value="1"/>
</dbReference>
<dbReference type="InterPro" id="IPR016024">
    <property type="entry name" value="ARM-type_fold"/>
</dbReference>
<dbReference type="EMBL" id="CP056067">
    <property type="protein sequence ID" value="UKJ89630.1"/>
    <property type="molecule type" value="Genomic_DNA"/>
</dbReference>
<proteinExistence type="inferred from homology"/>
<dbReference type="Pfam" id="PF25795">
    <property type="entry name" value="TPR_XPO7"/>
    <property type="match status" value="1"/>
</dbReference>
<name>A0A976M6Z3_THEOR</name>
<dbReference type="Gene3D" id="1.25.10.10">
    <property type="entry name" value="Leucine-rich Repeat Variant"/>
    <property type="match status" value="2"/>
</dbReference>
<dbReference type="InterPro" id="IPR001494">
    <property type="entry name" value="Importin-beta_N"/>
</dbReference>
<keyword evidence="6" id="KW-0653">Protein transport</keyword>
<gene>
    <name evidence="9" type="ORF">MACJ_002882</name>
</gene>
<dbReference type="GO" id="GO:0005643">
    <property type="term" value="C:nuclear pore"/>
    <property type="evidence" value="ECO:0007669"/>
    <property type="project" value="TreeGrafter"/>
</dbReference>
<dbReference type="Proteomes" id="UP000244803">
    <property type="component" value="Chromosome 4"/>
</dbReference>
<evidence type="ECO:0000313" key="10">
    <source>
        <dbReference type="Proteomes" id="UP000244803"/>
    </source>
</evidence>
<evidence type="ECO:0000259" key="8">
    <source>
        <dbReference type="PROSITE" id="PS50166"/>
    </source>
</evidence>
<evidence type="ECO:0000256" key="5">
    <source>
        <dbReference type="ARBA" id="ARBA00022490"/>
    </source>
</evidence>
<comment type="similarity">
    <text evidence="3">Belongs to the exportin family.</text>
</comment>
<evidence type="ECO:0000256" key="1">
    <source>
        <dbReference type="ARBA" id="ARBA00004123"/>
    </source>
</evidence>
<dbReference type="PANTHER" id="PTHR12596">
    <property type="entry name" value="EXPORTIN 4,7-RELATED"/>
    <property type="match status" value="1"/>
</dbReference>
<keyword evidence="5" id="KW-0963">Cytoplasm</keyword>
<evidence type="ECO:0000256" key="7">
    <source>
        <dbReference type="ARBA" id="ARBA00023242"/>
    </source>
</evidence>
<dbReference type="GO" id="GO:0005049">
    <property type="term" value="F:nuclear export signal receptor activity"/>
    <property type="evidence" value="ECO:0007669"/>
    <property type="project" value="InterPro"/>
</dbReference>
<dbReference type="PANTHER" id="PTHR12596:SF2">
    <property type="entry name" value="EXPORTIN-7 ISOFORM X1"/>
    <property type="match status" value="1"/>
</dbReference>
<dbReference type="GO" id="GO:0006611">
    <property type="term" value="P:protein export from nucleus"/>
    <property type="evidence" value="ECO:0007669"/>
    <property type="project" value="TreeGrafter"/>
</dbReference>
<keyword evidence="4" id="KW-0813">Transport</keyword>
<comment type="subcellular location">
    <subcellularLocation>
        <location evidence="2">Cytoplasm</location>
    </subcellularLocation>
    <subcellularLocation>
        <location evidence="1">Nucleus</location>
    </subcellularLocation>
</comment>
<protein>
    <submittedName>
        <fullName evidence="9">Ran-binding protein</fullName>
    </submittedName>
</protein>
<sequence length="1128" mass="128878">MADLKQLEMLCQALYGGQQAHQNEAHKVLMPLLRDVQKIPVLYEILANSTNLQSLLFASSGLITLFTNHWSQITEQSKKEMREFLLNYLYNRGPEMLKVAPEVLRQFIHLYSRIVKLGWLEEINNQQLINHVSQFLSASTQHWIIGLNIYTDLTQEMQPQMGKFIAKYRRGALNFKETVLQDIFTVTIQTLEQFNKGTMVVNDLKEESQLLYQILQLCYNCLSFDFMATMPDDTSEEQATVMIPQGWDMLRTDEIPKLLFQLYHKSLGKATMNTPTNASYYGMEGKFMSCCTLCLRCLVVLAAIRKSFFNNENEALGHINCFMLGSLDIIRNKMGLSNDDCYHELCRLLGKINAANQLSQLLQSNVFPIWSEQLYNFTLEALANWTHMTNSKHYLLGVWAHMIVPLGYMKGKAPTVLESNILQITLEFLNTRLKMAHMLVTNPGELDFENPLDDDVLRNEQSDLFSRLCRNQYRVVLNHVMELFTNLNNNLANEDMLVVQEKLSWLVLFSGAMLNGSSSLRLVGDEKTTALCIQTLNIELVGRVFQNIANSDKMAENIHLELSYLCFLGHFRKFYISEHTKGTISGDNKERFAQLPNLPPGVDGSQYLLNRMIEKVFYNLQNRTSDERVVKKTLQFFSDLSSGIDIVHYADRSPHLIVSARLILQCETLRFALLNHHDASFKFLFNPAYGRYRTIYYAILTKLLLLEIADEQDANDKFNIYMQYHNNLIDQSNNFFNANASAGSPTAVASNSEFKGVIVGFMRDLRGICKSCVSVESYQLFFNWIINTPKQINNCRFNILKRVCELCYNDYQVMLPLIKFLAELLDNKGRRITFDKTSANGLLLFKESSYIVIYYGLKLLDQLNALKTGSPNSLGYPVGPLVGGLSNETEIYKKYYKSISYCLLVLVHTLGGDYISFGVFDIYGDNTLDQVLSLSFQLILAIPLDDLQSYPKSMQPVYSFLDLATKLFIDQMLAMESSNVSRLLNIGIEGLCSYDSSISLSSASLLDNFVTYIYNNKNKEQALKFLSLENAILVKCMVLMFNLLTRGDSNSAWSISRPLLGLILLNKSEFQNIPHSYMANLSQPKGEKLLKCFNNLMLGIEDVLTPENKDLFTKNVYLFSQEVKLSFV</sequence>
<evidence type="ECO:0000256" key="4">
    <source>
        <dbReference type="ARBA" id="ARBA00022448"/>
    </source>
</evidence>
<dbReference type="SUPFAM" id="SSF48371">
    <property type="entry name" value="ARM repeat"/>
    <property type="match status" value="1"/>
</dbReference>
<dbReference type="InterPro" id="IPR044189">
    <property type="entry name" value="XPO4/7-like"/>
</dbReference>
<keyword evidence="7" id="KW-0539">Nucleus</keyword>
<dbReference type="InterPro" id="IPR011989">
    <property type="entry name" value="ARM-like"/>
</dbReference>
<evidence type="ECO:0000256" key="2">
    <source>
        <dbReference type="ARBA" id="ARBA00004496"/>
    </source>
</evidence>
<dbReference type="GO" id="GO:0005737">
    <property type="term" value="C:cytoplasm"/>
    <property type="evidence" value="ECO:0007669"/>
    <property type="project" value="UniProtKB-SubCell"/>
</dbReference>
<accession>A0A976M6Z3</accession>
<organism evidence="9 10">
    <name type="scientific">Theileria orientalis</name>
    <dbReference type="NCBI Taxonomy" id="68886"/>
    <lineage>
        <taxon>Eukaryota</taxon>
        <taxon>Sar</taxon>
        <taxon>Alveolata</taxon>
        <taxon>Apicomplexa</taxon>
        <taxon>Aconoidasida</taxon>
        <taxon>Piroplasmida</taxon>
        <taxon>Theileriidae</taxon>
        <taxon>Theileria</taxon>
    </lineage>
</organism>